<evidence type="ECO:0000313" key="1">
    <source>
        <dbReference type="EMBL" id="KAF4713269.1"/>
    </source>
</evidence>
<dbReference type="AlphaFoldDB" id="A0A7J6QX76"/>
<reference evidence="1 2" key="1">
    <citation type="submission" date="2020-04" db="EMBL/GenBank/DDBJ databases">
        <title>Perkinsus olseni comparative genomics.</title>
        <authorList>
            <person name="Bogema D.R."/>
        </authorList>
    </citation>
    <scope>NUCLEOTIDE SEQUENCE [LARGE SCALE GENOMIC DNA]</scope>
    <source>
        <strain evidence="1">ATCC PRA-205</strain>
    </source>
</reference>
<gene>
    <name evidence="1" type="ORF">FOZ62_019911</name>
</gene>
<feature type="non-terminal residue" evidence="1">
    <location>
        <position position="182"/>
    </location>
</feature>
<dbReference type="Proteomes" id="UP000574390">
    <property type="component" value="Unassembled WGS sequence"/>
</dbReference>
<name>A0A7J6QX76_PEROL</name>
<evidence type="ECO:0000313" key="2">
    <source>
        <dbReference type="Proteomes" id="UP000574390"/>
    </source>
</evidence>
<comment type="caution">
    <text evidence="1">The sequence shown here is derived from an EMBL/GenBank/DDBJ whole genome shotgun (WGS) entry which is preliminary data.</text>
</comment>
<dbReference type="EMBL" id="JABANM010026261">
    <property type="protein sequence ID" value="KAF4713269.1"/>
    <property type="molecule type" value="Genomic_DNA"/>
</dbReference>
<feature type="non-terminal residue" evidence="1">
    <location>
        <position position="1"/>
    </location>
</feature>
<organism evidence="1 2">
    <name type="scientific">Perkinsus olseni</name>
    <name type="common">Perkinsus atlanticus</name>
    <dbReference type="NCBI Taxonomy" id="32597"/>
    <lineage>
        <taxon>Eukaryota</taxon>
        <taxon>Sar</taxon>
        <taxon>Alveolata</taxon>
        <taxon>Perkinsozoa</taxon>
        <taxon>Perkinsea</taxon>
        <taxon>Perkinsida</taxon>
        <taxon>Perkinsidae</taxon>
        <taxon>Perkinsus</taxon>
    </lineage>
</organism>
<accession>A0A7J6QX76</accession>
<sequence>QWEAPPAGSPASPLALRNAHANALLALQRYASASMKGAPANQPASCIGPEALKLLAYAAHKMKEQMPDHGSGIEIAPTKQPIPENFRRTKVTMLPMATGRAGGTHMMGHKAPPHQLGTAAAAALKQQQAGGMVMGKAHLGGAAYQRASAVAANQQQQQQQPQPQHLAQLLQIRNAAAAAASA</sequence>
<proteinExistence type="predicted"/>
<protein>
    <submittedName>
        <fullName evidence="1">Uncharacterized protein</fullName>
    </submittedName>
</protein>